<evidence type="ECO:0000256" key="1">
    <source>
        <dbReference type="ARBA" id="ARBA00022614"/>
    </source>
</evidence>
<feature type="non-terminal residue" evidence="7">
    <location>
        <position position="697"/>
    </location>
</feature>
<proteinExistence type="predicted"/>
<dbReference type="eggNOG" id="ENOG502R4BG">
    <property type="taxonomic scope" value="Eukaryota"/>
</dbReference>
<keyword evidence="1" id="KW-0433">Leucine-rich repeat</keyword>
<dbReference type="InterPro" id="IPR058192">
    <property type="entry name" value="WHD_ROQ1-like"/>
</dbReference>
<evidence type="ECO:0000313" key="7">
    <source>
        <dbReference type="EMBL" id="KCW73585.1"/>
    </source>
</evidence>
<dbReference type="InterPro" id="IPR058546">
    <property type="entry name" value="RPS4B/Roq1-like_LRR"/>
</dbReference>
<dbReference type="GO" id="GO:0006952">
    <property type="term" value="P:defense response"/>
    <property type="evidence" value="ECO:0007669"/>
    <property type="project" value="InterPro"/>
</dbReference>
<dbReference type="PROSITE" id="PS51450">
    <property type="entry name" value="LRR"/>
    <property type="match status" value="2"/>
</dbReference>
<dbReference type="EMBL" id="KK198757">
    <property type="protein sequence ID" value="KCW73585.1"/>
    <property type="molecule type" value="Genomic_DNA"/>
</dbReference>
<evidence type="ECO:0000256" key="3">
    <source>
        <dbReference type="ARBA" id="ARBA00022821"/>
    </source>
</evidence>
<evidence type="ECO:0000256" key="2">
    <source>
        <dbReference type="ARBA" id="ARBA00022737"/>
    </source>
</evidence>
<keyword evidence="2" id="KW-0677">Repeat</keyword>
<evidence type="ECO:0000259" key="5">
    <source>
        <dbReference type="Pfam" id="PF23282"/>
    </source>
</evidence>
<keyword evidence="3" id="KW-0611">Plant defense</keyword>
<feature type="domain" description="Disease resistance protein RPS4B/Roq1-like leucine-rich repeats" evidence="6">
    <location>
        <begin position="486"/>
        <end position="679"/>
    </location>
</feature>
<dbReference type="PANTHER" id="PTHR11017:SF292">
    <property type="entry name" value="AAA+ ATPASE DOMAIN-CONTAINING PROTEIN"/>
    <property type="match status" value="1"/>
</dbReference>
<dbReference type="InterPro" id="IPR032675">
    <property type="entry name" value="LRR_dom_sf"/>
</dbReference>
<dbReference type="InterPro" id="IPR002182">
    <property type="entry name" value="NB-ARC"/>
</dbReference>
<dbReference type="GO" id="GO:0043531">
    <property type="term" value="F:ADP binding"/>
    <property type="evidence" value="ECO:0007669"/>
    <property type="project" value="InterPro"/>
</dbReference>
<protein>
    <submittedName>
        <fullName evidence="7">Uncharacterized protein</fullName>
    </submittedName>
</protein>
<feature type="domain" description="Disease resistance protein Roq1-like winged-helix" evidence="5">
    <location>
        <begin position="224"/>
        <end position="293"/>
    </location>
</feature>
<dbReference type="Gene3D" id="3.40.50.300">
    <property type="entry name" value="P-loop containing nucleotide triphosphate hydrolases"/>
    <property type="match status" value="1"/>
</dbReference>
<dbReference type="Gramene" id="KCW73585">
    <property type="protein sequence ID" value="KCW73585"/>
    <property type="gene ID" value="EUGRSUZ_E02143"/>
</dbReference>
<sequence>MVGLWGQGGIGKTTLSKALYNAIFRQFDGSCFLANVQEASKNSKDLVPLQERLLSDILKLQQKLEVSSVDKGIILIQQRLCHKKVLLVLDDVDDLRQLEALAGGRNWFGDGSRIIVTTRDKHLLTCHEIDQDHVYEVKALYINEACELFRNHAFSARQKIEITTDLVDKVLNHAGGLPLAIVVLGSFLLGRRECEWESTLNNLSRIPNETINNVLKISYDGLDANAKEIFLDIACFFKWRDIEYVKKVIDSCGYEATIGLEILIERSLISISFCGGLEVHDLIQSMGMDIVRQECRSDLGRRSRLWLYDDVVDVLSHDMGDCAIEAIVLQPPEPIEIYIGRDAFTKMRKLRLLILDNVHNSFQGPIFLPKELRWFRWDGCASYDLKFSHGPKKLVGLELSNCSITAMPNQLKDFQSLKYITFSNCKSLVRMPDLSCTPNLEELDLRNCKDLVEAHKSIAYHNKLQVLNLEGCSELSVFPNELQSKNLRVLNLDNCTKFERFPDIPHKLEALKDLFLERTPIKGLPASIENLVSLECMYLSHCKNLMSLPSSIYTLQKLEDLALDFCTNLIGFPKYEDSTNPCMTTQLSNLHRLDLSECNLSEVDFLENLSCSPFLTTLDLSGNNLTGLPTSINKRHRLIYLVFRNCHQLQEIPELSPFLWCFEAENCESLQNYGDLTSINDFVRRGLTKVDISSYDE</sequence>
<dbReference type="AlphaFoldDB" id="A0A059C6M6"/>
<name>A0A059C6M6_EUCGR</name>
<dbReference type="Gene3D" id="3.80.10.10">
    <property type="entry name" value="Ribonuclease Inhibitor"/>
    <property type="match status" value="3"/>
</dbReference>
<dbReference type="Gene3D" id="1.10.8.430">
    <property type="entry name" value="Helical domain of apoptotic protease-activating factors"/>
    <property type="match status" value="1"/>
</dbReference>
<dbReference type="SUPFAM" id="SSF52540">
    <property type="entry name" value="P-loop containing nucleoside triphosphate hydrolases"/>
    <property type="match status" value="1"/>
</dbReference>
<dbReference type="SUPFAM" id="SSF52058">
    <property type="entry name" value="L domain-like"/>
    <property type="match status" value="1"/>
</dbReference>
<reference evidence="7" key="1">
    <citation type="submission" date="2013-07" db="EMBL/GenBank/DDBJ databases">
        <title>The genome of Eucalyptus grandis.</title>
        <authorList>
            <person name="Schmutz J."/>
            <person name="Hayes R."/>
            <person name="Myburg A."/>
            <person name="Tuskan G."/>
            <person name="Grattapaglia D."/>
            <person name="Rokhsar D.S."/>
        </authorList>
    </citation>
    <scope>NUCLEOTIDE SEQUENCE</scope>
    <source>
        <tissue evidence="7">Leaf extractions</tissue>
    </source>
</reference>
<accession>A0A059C6M6</accession>
<dbReference type="InterPro" id="IPR027417">
    <property type="entry name" value="P-loop_NTPase"/>
</dbReference>
<dbReference type="Pfam" id="PF23282">
    <property type="entry name" value="WHD_ROQ1"/>
    <property type="match status" value="1"/>
</dbReference>
<dbReference type="InParanoid" id="A0A059C6M6"/>
<dbReference type="PANTHER" id="PTHR11017">
    <property type="entry name" value="LEUCINE-RICH REPEAT-CONTAINING PROTEIN"/>
    <property type="match status" value="1"/>
</dbReference>
<feature type="domain" description="NB-ARC" evidence="4">
    <location>
        <begin position="1"/>
        <end position="157"/>
    </location>
</feature>
<dbReference type="Pfam" id="PF00931">
    <property type="entry name" value="NB-ARC"/>
    <property type="match status" value="1"/>
</dbReference>
<dbReference type="InterPro" id="IPR036390">
    <property type="entry name" value="WH_DNA-bd_sf"/>
</dbReference>
<gene>
    <name evidence="7" type="ORF">EUGRSUZ_E02143</name>
</gene>
<dbReference type="SUPFAM" id="SSF46785">
    <property type="entry name" value="Winged helix' DNA-binding domain"/>
    <property type="match status" value="1"/>
</dbReference>
<dbReference type="InterPro" id="IPR001611">
    <property type="entry name" value="Leu-rich_rpt"/>
</dbReference>
<dbReference type="PRINTS" id="PR00364">
    <property type="entry name" value="DISEASERSIST"/>
</dbReference>
<dbReference type="InterPro" id="IPR042197">
    <property type="entry name" value="Apaf_helical"/>
</dbReference>
<dbReference type="InterPro" id="IPR044974">
    <property type="entry name" value="Disease_R_plants"/>
</dbReference>
<evidence type="ECO:0000259" key="4">
    <source>
        <dbReference type="Pfam" id="PF00931"/>
    </source>
</evidence>
<dbReference type="Pfam" id="PF23286">
    <property type="entry name" value="LRR_13"/>
    <property type="match status" value="1"/>
</dbReference>
<organism evidence="7">
    <name type="scientific">Eucalyptus grandis</name>
    <name type="common">Flooded gum</name>
    <dbReference type="NCBI Taxonomy" id="71139"/>
    <lineage>
        <taxon>Eukaryota</taxon>
        <taxon>Viridiplantae</taxon>
        <taxon>Streptophyta</taxon>
        <taxon>Embryophyta</taxon>
        <taxon>Tracheophyta</taxon>
        <taxon>Spermatophyta</taxon>
        <taxon>Magnoliopsida</taxon>
        <taxon>eudicotyledons</taxon>
        <taxon>Gunneridae</taxon>
        <taxon>Pentapetalae</taxon>
        <taxon>rosids</taxon>
        <taxon>malvids</taxon>
        <taxon>Myrtales</taxon>
        <taxon>Myrtaceae</taxon>
        <taxon>Myrtoideae</taxon>
        <taxon>Eucalypteae</taxon>
        <taxon>Eucalyptus</taxon>
    </lineage>
</organism>
<evidence type="ECO:0000259" key="6">
    <source>
        <dbReference type="Pfam" id="PF23286"/>
    </source>
</evidence>